<dbReference type="PANTHER" id="PTHR43228">
    <property type="entry name" value="TWO-COMPONENT RESPONSE REGULATOR"/>
    <property type="match status" value="1"/>
</dbReference>
<dbReference type="PANTHER" id="PTHR43228:SF8">
    <property type="entry name" value="TRANSCRIPTIONAL REGULATORY PROTEIN GLNL"/>
    <property type="match status" value="1"/>
</dbReference>
<evidence type="ECO:0000256" key="2">
    <source>
        <dbReference type="ARBA" id="ARBA00024867"/>
    </source>
</evidence>
<sequence>MDLNIYIIDDDISIRQIIKNIIQTQKLGNVIGESDNGEEGLKNIFLFKPDIVIVDLLLPNIDGIELVEKAKSINNQMLFIMISQVSSKDMMAKAYEGGIEYFISKPVNVKEVVSVIKKVIEKYKLTETLRHIESAFKLLKDINSKDNNCIREVKGIKEPIKLILSQLGILGEAGSKDLIEIINILTSNRIENNETLTRYKTSDIYKLLCDYYNSMEEGLETNEKAIEQRVRRAIAKAIRNIASIGIEDYGDITFTTYSNTLFDFQEVRMEMDYIKGKSKYRGKINVKKFLEGIILFANQGYL</sequence>
<dbReference type="InterPro" id="IPR001789">
    <property type="entry name" value="Sig_transdc_resp-reg_receiver"/>
</dbReference>
<feature type="domain" description="Response regulatory" evidence="4">
    <location>
        <begin position="4"/>
        <end position="120"/>
    </location>
</feature>
<dbReference type="SUPFAM" id="SSF52172">
    <property type="entry name" value="CheY-like"/>
    <property type="match status" value="1"/>
</dbReference>
<evidence type="ECO:0000313" key="6">
    <source>
        <dbReference type="Proteomes" id="UP000465601"/>
    </source>
</evidence>
<dbReference type="AlphaFoldDB" id="A0A833HN01"/>
<evidence type="ECO:0000259" key="4">
    <source>
        <dbReference type="PROSITE" id="PS50110"/>
    </source>
</evidence>
<evidence type="ECO:0000256" key="3">
    <source>
        <dbReference type="PROSITE-ProRule" id="PRU00169"/>
    </source>
</evidence>
<dbReference type="GO" id="GO:0000160">
    <property type="term" value="P:phosphorelay signal transduction system"/>
    <property type="evidence" value="ECO:0007669"/>
    <property type="project" value="InterPro"/>
</dbReference>
<reference evidence="5 6" key="1">
    <citation type="submission" date="2019-10" db="EMBL/GenBank/DDBJ databases">
        <title>Alkaliphilus serpentinus sp. nov. and Alkaliphilus pronyensis sp. nov., two novel anaerobic alkaliphilic species isolated from the serpentinized-hosted hydrothermal field of the Prony Bay (New Caledonia).</title>
        <authorList>
            <person name="Postec A."/>
        </authorList>
    </citation>
    <scope>NUCLEOTIDE SEQUENCE [LARGE SCALE GENOMIC DNA]</scope>
    <source>
        <strain evidence="5 6">LacT</strain>
    </source>
</reference>
<dbReference type="Pfam" id="PF08664">
    <property type="entry name" value="YcbB"/>
    <property type="match status" value="1"/>
</dbReference>
<comment type="caution">
    <text evidence="5">The sequence shown here is derived from an EMBL/GenBank/DDBJ whole genome shotgun (WGS) entry which is preliminary data.</text>
</comment>
<dbReference type="Gene3D" id="3.40.50.2300">
    <property type="match status" value="1"/>
</dbReference>
<dbReference type="InterPro" id="IPR052048">
    <property type="entry name" value="ST_Response_Regulator"/>
</dbReference>
<organism evidence="5 6">
    <name type="scientific">Alkaliphilus serpentinus</name>
    <dbReference type="NCBI Taxonomy" id="1482731"/>
    <lineage>
        <taxon>Bacteria</taxon>
        <taxon>Bacillati</taxon>
        <taxon>Bacillota</taxon>
        <taxon>Clostridia</taxon>
        <taxon>Peptostreptococcales</taxon>
        <taxon>Natronincolaceae</taxon>
        <taxon>Alkaliphilus</taxon>
    </lineage>
</organism>
<keyword evidence="3" id="KW-0597">Phosphoprotein</keyword>
<name>A0A833HN01_9FIRM</name>
<dbReference type="InterPro" id="IPR013972">
    <property type="entry name" value="YcbB"/>
</dbReference>
<comment type="function">
    <text evidence="2">May play the central regulatory role in sporulation. It may be an element of the effector pathway responsible for the activation of sporulation genes in response to nutritional stress. Spo0A may act in concert with spo0H (a sigma factor) to control the expression of some genes that are critical to the sporulation process.</text>
</comment>
<keyword evidence="6" id="KW-1185">Reference proteome</keyword>
<feature type="modified residue" description="4-aspartylphosphate" evidence="3">
    <location>
        <position position="55"/>
    </location>
</feature>
<evidence type="ECO:0000256" key="1">
    <source>
        <dbReference type="ARBA" id="ARBA00018672"/>
    </source>
</evidence>
<dbReference type="InterPro" id="IPR011006">
    <property type="entry name" value="CheY-like_superfamily"/>
</dbReference>
<dbReference type="Pfam" id="PF00072">
    <property type="entry name" value="Response_reg"/>
    <property type="match status" value="1"/>
</dbReference>
<proteinExistence type="predicted"/>
<dbReference type="Proteomes" id="UP000465601">
    <property type="component" value="Unassembled WGS sequence"/>
</dbReference>
<dbReference type="RefSeq" id="WP_151866290.1">
    <property type="nucleotide sequence ID" value="NZ_WBZB01000037.1"/>
</dbReference>
<gene>
    <name evidence="5" type="ORF">F8153_10385</name>
</gene>
<protein>
    <recommendedName>
        <fullName evidence="1">Stage 0 sporulation protein A homolog</fullName>
    </recommendedName>
</protein>
<evidence type="ECO:0000313" key="5">
    <source>
        <dbReference type="EMBL" id="KAB3529053.1"/>
    </source>
</evidence>
<dbReference type="SMART" id="SM00448">
    <property type="entry name" value="REC"/>
    <property type="match status" value="1"/>
</dbReference>
<accession>A0A833HN01</accession>
<dbReference type="EMBL" id="WBZB01000037">
    <property type="protein sequence ID" value="KAB3529053.1"/>
    <property type="molecule type" value="Genomic_DNA"/>
</dbReference>
<dbReference type="PROSITE" id="PS50110">
    <property type="entry name" value="RESPONSE_REGULATORY"/>
    <property type="match status" value="1"/>
</dbReference>
<dbReference type="OrthoDB" id="1684633at2"/>